<reference evidence="6" key="2">
    <citation type="submission" date="2021-04" db="EMBL/GenBank/DDBJ databases">
        <authorList>
            <person name="Gilroy R."/>
        </authorList>
    </citation>
    <scope>NUCLEOTIDE SEQUENCE</scope>
    <source>
        <strain evidence="6">14975</strain>
    </source>
</reference>
<evidence type="ECO:0000259" key="5">
    <source>
        <dbReference type="Pfam" id="PF06144"/>
    </source>
</evidence>
<dbReference type="Pfam" id="PF06144">
    <property type="entry name" value="DNA_pol3_delta"/>
    <property type="match status" value="1"/>
</dbReference>
<dbReference type="InterPro" id="IPR027417">
    <property type="entry name" value="P-loop_NTPase"/>
</dbReference>
<dbReference type="GO" id="GO:0003677">
    <property type="term" value="F:DNA binding"/>
    <property type="evidence" value="ECO:0007669"/>
    <property type="project" value="InterPro"/>
</dbReference>
<dbReference type="EMBL" id="DXFQ01000140">
    <property type="protein sequence ID" value="HIX20451.1"/>
    <property type="molecule type" value="Genomic_DNA"/>
</dbReference>
<gene>
    <name evidence="6" type="ORF">H9862_07625</name>
</gene>
<name>A0A9D2AIG8_9BACT</name>
<evidence type="ECO:0000256" key="3">
    <source>
        <dbReference type="ARBA" id="ARBA00022705"/>
    </source>
</evidence>
<dbReference type="SUPFAM" id="SSF52540">
    <property type="entry name" value="P-loop containing nucleoside triphosphate hydrolases"/>
    <property type="match status" value="1"/>
</dbReference>
<dbReference type="PANTHER" id="PTHR34388:SF1">
    <property type="entry name" value="DNA POLYMERASE III SUBUNIT DELTA"/>
    <property type="match status" value="1"/>
</dbReference>
<dbReference type="PANTHER" id="PTHR34388">
    <property type="entry name" value="DNA POLYMERASE III SUBUNIT DELTA"/>
    <property type="match status" value="1"/>
</dbReference>
<accession>A0A9D2AIG8</accession>
<keyword evidence="4" id="KW-0239">DNA-directed DNA polymerase</keyword>
<dbReference type="GO" id="GO:0006261">
    <property type="term" value="P:DNA-templated DNA replication"/>
    <property type="evidence" value="ECO:0007669"/>
    <property type="project" value="TreeGrafter"/>
</dbReference>
<dbReference type="GO" id="GO:0009360">
    <property type="term" value="C:DNA polymerase III complex"/>
    <property type="evidence" value="ECO:0007669"/>
    <property type="project" value="InterPro"/>
</dbReference>
<comment type="caution">
    <text evidence="6">The sequence shown here is derived from an EMBL/GenBank/DDBJ whole genome shotgun (WGS) entry which is preliminary data.</text>
</comment>
<dbReference type="Gene3D" id="1.10.8.60">
    <property type="match status" value="1"/>
</dbReference>
<evidence type="ECO:0000256" key="4">
    <source>
        <dbReference type="ARBA" id="ARBA00022932"/>
    </source>
</evidence>
<dbReference type="NCBIfam" id="TIGR01128">
    <property type="entry name" value="holA"/>
    <property type="match status" value="1"/>
</dbReference>
<keyword evidence="3" id="KW-0235">DNA replication</keyword>
<organism evidence="6 7">
    <name type="scientific">Candidatus Akkermansia intestinigallinarum</name>
    <dbReference type="NCBI Taxonomy" id="2838431"/>
    <lineage>
        <taxon>Bacteria</taxon>
        <taxon>Pseudomonadati</taxon>
        <taxon>Verrucomicrobiota</taxon>
        <taxon>Verrucomicrobiia</taxon>
        <taxon>Verrucomicrobiales</taxon>
        <taxon>Akkermansiaceae</taxon>
        <taxon>Akkermansia</taxon>
    </lineage>
</organism>
<proteinExistence type="predicted"/>
<dbReference type="AlphaFoldDB" id="A0A9D2AIG8"/>
<dbReference type="Gene3D" id="1.20.272.10">
    <property type="match status" value="1"/>
</dbReference>
<protein>
    <recommendedName>
        <fullName evidence="5">DNA polymerase III delta N-terminal domain-containing protein</fullName>
    </recommendedName>
</protein>
<dbReference type="InterPro" id="IPR005790">
    <property type="entry name" value="DNA_polIII_delta"/>
</dbReference>
<evidence type="ECO:0000256" key="1">
    <source>
        <dbReference type="ARBA" id="ARBA00022679"/>
    </source>
</evidence>
<evidence type="ECO:0000313" key="6">
    <source>
        <dbReference type="EMBL" id="HIX20451.1"/>
    </source>
</evidence>
<dbReference type="Gene3D" id="3.40.50.300">
    <property type="entry name" value="P-loop containing nucleotide triphosphate hydrolases"/>
    <property type="match status" value="1"/>
</dbReference>
<keyword evidence="1" id="KW-0808">Transferase</keyword>
<keyword evidence="2" id="KW-0548">Nucleotidyltransferase</keyword>
<dbReference type="GO" id="GO:0003887">
    <property type="term" value="F:DNA-directed DNA polymerase activity"/>
    <property type="evidence" value="ECO:0007669"/>
    <property type="project" value="UniProtKB-KW"/>
</dbReference>
<reference evidence="6" key="1">
    <citation type="journal article" date="2021" name="PeerJ">
        <title>Extensive microbial diversity within the chicken gut microbiome revealed by metagenomics and culture.</title>
        <authorList>
            <person name="Gilroy R."/>
            <person name="Ravi A."/>
            <person name="Getino M."/>
            <person name="Pursley I."/>
            <person name="Horton D.L."/>
            <person name="Alikhan N.F."/>
            <person name="Baker D."/>
            <person name="Gharbi K."/>
            <person name="Hall N."/>
            <person name="Watson M."/>
            <person name="Adriaenssens E.M."/>
            <person name="Foster-Nyarko E."/>
            <person name="Jarju S."/>
            <person name="Secka A."/>
            <person name="Antonio M."/>
            <person name="Oren A."/>
            <person name="Chaudhuri R.R."/>
            <person name="La Ragione R."/>
            <person name="Hildebrand F."/>
            <person name="Pallen M.J."/>
        </authorList>
    </citation>
    <scope>NUCLEOTIDE SEQUENCE</scope>
    <source>
        <strain evidence="6">14975</strain>
    </source>
</reference>
<sequence length="364" mass="39924">MADEVKSRIYFGSDEGAAAAAAAQEFARLGGDGDGWGNETIDGSAATADEAVEILSRTMSGLQMMNMFGGRKVIWLKGANFLADSPQGARSESVQQALEDLADCLGNLPADTYFILSAAEIDKRRSYFRKLGSVAECCEYTRIDISKPGWESELATLTVRLAKERGLSFESEALDLFVHRVSENSRQIANELDKLDVYLGTERRRVSRTDVELMVAVSRTGVIFEISRAIESGDCRRAVHLVNEQLNRGEQPVAIMRAAIVPTVRNRFTARLLIDSYKLPADNYRRFEAALAQLPPEARRLLPLKKDGSPNAFALFGAARSCGKLKLSKARRDLIACARADRALVSTGLDGRDLLLKLIAMLTA</sequence>
<dbReference type="Proteomes" id="UP000823964">
    <property type="component" value="Unassembled WGS sequence"/>
</dbReference>
<feature type="domain" description="DNA polymerase III delta N-terminal" evidence="5">
    <location>
        <begin position="59"/>
        <end position="135"/>
    </location>
</feature>
<evidence type="ECO:0000313" key="7">
    <source>
        <dbReference type="Proteomes" id="UP000823964"/>
    </source>
</evidence>
<dbReference type="InterPro" id="IPR010372">
    <property type="entry name" value="DNA_pol3_delta_N"/>
</dbReference>
<evidence type="ECO:0000256" key="2">
    <source>
        <dbReference type="ARBA" id="ARBA00022695"/>
    </source>
</evidence>